<comment type="catalytic activity">
    <reaction evidence="8">
        <text>(6S)-5,6,7,8-tetrahydrofolate + NADP(+) = 7,8-dihydrofolate + NADPH + H(+)</text>
        <dbReference type="Rhea" id="RHEA:15009"/>
        <dbReference type="ChEBI" id="CHEBI:15378"/>
        <dbReference type="ChEBI" id="CHEBI:57451"/>
        <dbReference type="ChEBI" id="CHEBI:57453"/>
        <dbReference type="ChEBI" id="CHEBI:57783"/>
        <dbReference type="ChEBI" id="CHEBI:58349"/>
        <dbReference type="EC" id="1.5.1.3"/>
    </reaction>
</comment>
<dbReference type="SUPFAM" id="SSF53597">
    <property type="entry name" value="Dihydrofolate reductase-like"/>
    <property type="match status" value="1"/>
</dbReference>
<name>A0ABR9BE72_9RHOO</name>
<reference evidence="12" key="1">
    <citation type="submission" date="2023-07" db="EMBL/GenBank/DDBJ databases">
        <title>Thauera sp. CAU 1555 isolated from sand of Yaerae Beach.</title>
        <authorList>
            <person name="Kim W."/>
        </authorList>
    </citation>
    <scope>NUCLEOTIDE SEQUENCE [LARGE SCALE GENOMIC DNA]</scope>
    <source>
        <strain evidence="12">CAU 1555</strain>
    </source>
</reference>
<proteinExistence type="inferred from homology"/>
<dbReference type="InterPro" id="IPR001796">
    <property type="entry name" value="DHFR_dom"/>
</dbReference>
<dbReference type="PRINTS" id="PR00070">
    <property type="entry name" value="DHFR"/>
</dbReference>
<evidence type="ECO:0000256" key="1">
    <source>
        <dbReference type="ARBA" id="ARBA00004903"/>
    </source>
</evidence>
<sequence>MSHRPEVILIAAVARNGVIGRENALPWRLKADLAHFKAATLGHPILMGRKTWESLGRPLPGRRNLVVSRDPAWQAAGAEAFTSPAAALAAADGAEKLFIIGGAELYRQMIEDADTIMLTEVWADVDGDARFPDYDRKRFEEVAREPHQADADNEFDFDFVTYRRLRP</sequence>
<keyword evidence="4 8" id="KW-0554">One-carbon metabolism</keyword>
<feature type="domain" description="DHFR" evidence="10">
    <location>
        <begin position="6"/>
        <end position="164"/>
    </location>
</feature>
<comment type="similarity">
    <text evidence="2 8 9">Belongs to the dihydrofolate reductase family.</text>
</comment>
<comment type="caution">
    <text evidence="11">The sequence shown here is derived from an EMBL/GenBank/DDBJ whole genome shotgun (WGS) entry which is preliminary data.</text>
</comment>
<dbReference type="InterPro" id="IPR012259">
    <property type="entry name" value="DHFR"/>
</dbReference>
<organism evidence="11 12">
    <name type="scientific">Thauera sedimentorum</name>
    <dbReference type="NCBI Taxonomy" id="2767595"/>
    <lineage>
        <taxon>Bacteria</taxon>
        <taxon>Pseudomonadati</taxon>
        <taxon>Pseudomonadota</taxon>
        <taxon>Betaproteobacteria</taxon>
        <taxon>Rhodocyclales</taxon>
        <taxon>Zoogloeaceae</taxon>
        <taxon>Thauera</taxon>
    </lineage>
</organism>
<comment type="function">
    <text evidence="7 8">Key enzyme in folate metabolism. Catalyzes an essential reaction for de novo glycine and purine synthesis, and for DNA precursor synthesis.</text>
</comment>
<keyword evidence="12" id="KW-1185">Reference proteome</keyword>
<evidence type="ECO:0000313" key="11">
    <source>
        <dbReference type="EMBL" id="MBD8504654.1"/>
    </source>
</evidence>
<dbReference type="EC" id="1.5.1.3" evidence="3 8"/>
<evidence type="ECO:0000256" key="9">
    <source>
        <dbReference type="RuleBase" id="RU004474"/>
    </source>
</evidence>
<evidence type="ECO:0000256" key="4">
    <source>
        <dbReference type="ARBA" id="ARBA00022563"/>
    </source>
</evidence>
<evidence type="ECO:0000259" key="10">
    <source>
        <dbReference type="PROSITE" id="PS51330"/>
    </source>
</evidence>
<dbReference type="PANTHER" id="PTHR48069">
    <property type="entry name" value="DIHYDROFOLATE REDUCTASE"/>
    <property type="match status" value="1"/>
</dbReference>
<dbReference type="EMBL" id="JACYTO010000002">
    <property type="protein sequence ID" value="MBD8504654.1"/>
    <property type="molecule type" value="Genomic_DNA"/>
</dbReference>
<evidence type="ECO:0000256" key="6">
    <source>
        <dbReference type="ARBA" id="ARBA00023002"/>
    </source>
</evidence>
<dbReference type="Gene3D" id="3.40.430.10">
    <property type="entry name" value="Dihydrofolate Reductase, subunit A"/>
    <property type="match status" value="1"/>
</dbReference>
<dbReference type="Pfam" id="PF00186">
    <property type="entry name" value="DHFR_1"/>
    <property type="match status" value="1"/>
</dbReference>
<comment type="pathway">
    <text evidence="1 8">Cofactor biosynthesis; tetrahydrofolate biosynthesis; 5,6,7,8-tetrahydrofolate from 7,8-dihydrofolate: step 1/1.</text>
</comment>
<evidence type="ECO:0000256" key="2">
    <source>
        <dbReference type="ARBA" id="ARBA00009539"/>
    </source>
</evidence>
<dbReference type="PANTHER" id="PTHR48069:SF3">
    <property type="entry name" value="DIHYDROFOLATE REDUCTASE"/>
    <property type="match status" value="1"/>
</dbReference>
<dbReference type="PIRSF" id="PIRSF000194">
    <property type="entry name" value="DHFR"/>
    <property type="match status" value="1"/>
</dbReference>
<dbReference type="InterPro" id="IPR017925">
    <property type="entry name" value="DHFR_CS"/>
</dbReference>
<evidence type="ECO:0000256" key="3">
    <source>
        <dbReference type="ARBA" id="ARBA00012856"/>
    </source>
</evidence>
<dbReference type="CDD" id="cd00209">
    <property type="entry name" value="DHFR"/>
    <property type="match status" value="1"/>
</dbReference>
<keyword evidence="6 8" id="KW-0560">Oxidoreductase</keyword>
<dbReference type="PROSITE" id="PS00075">
    <property type="entry name" value="DHFR_1"/>
    <property type="match status" value="1"/>
</dbReference>
<protein>
    <recommendedName>
        <fullName evidence="3 8">Dihydrofolate reductase</fullName>
        <ecNumber evidence="3 8">1.5.1.3</ecNumber>
    </recommendedName>
</protein>
<evidence type="ECO:0000256" key="8">
    <source>
        <dbReference type="PIRNR" id="PIRNR000194"/>
    </source>
</evidence>
<dbReference type="RefSeq" id="WP_187719382.1">
    <property type="nucleotide sequence ID" value="NZ_JACTAH010000002.1"/>
</dbReference>
<evidence type="ECO:0000256" key="5">
    <source>
        <dbReference type="ARBA" id="ARBA00022857"/>
    </source>
</evidence>
<evidence type="ECO:0000256" key="7">
    <source>
        <dbReference type="ARBA" id="ARBA00025067"/>
    </source>
</evidence>
<keyword evidence="5 8" id="KW-0521">NADP</keyword>
<accession>A0ABR9BE72</accession>
<evidence type="ECO:0000313" key="12">
    <source>
        <dbReference type="Proteomes" id="UP000603602"/>
    </source>
</evidence>
<dbReference type="InterPro" id="IPR024072">
    <property type="entry name" value="DHFR-like_dom_sf"/>
</dbReference>
<dbReference type="PROSITE" id="PS51330">
    <property type="entry name" value="DHFR_2"/>
    <property type="match status" value="1"/>
</dbReference>
<dbReference type="Proteomes" id="UP000603602">
    <property type="component" value="Unassembled WGS sequence"/>
</dbReference>
<gene>
    <name evidence="11" type="ORF">IFO67_17315</name>
</gene>